<dbReference type="PANTHER" id="PTHR43798">
    <property type="entry name" value="MONOACYLGLYCEROL LIPASE"/>
    <property type="match status" value="1"/>
</dbReference>
<dbReference type="AlphaFoldDB" id="A0A927MJW1"/>
<dbReference type="Gene3D" id="3.40.50.1820">
    <property type="entry name" value="alpha/beta hydrolase"/>
    <property type="match status" value="1"/>
</dbReference>
<dbReference type="InterPro" id="IPR000073">
    <property type="entry name" value="AB_hydrolase_1"/>
</dbReference>
<keyword evidence="3" id="KW-1185">Reference proteome</keyword>
<comment type="caution">
    <text evidence="2">The sequence shown here is derived from an EMBL/GenBank/DDBJ whole genome shotgun (WGS) entry which is preliminary data.</text>
</comment>
<accession>A0A927MJW1</accession>
<dbReference type="PANTHER" id="PTHR43798:SF33">
    <property type="entry name" value="HYDROLASE, PUTATIVE (AFU_ORTHOLOGUE AFUA_2G14860)-RELATED"/>
    <property type="match status" value="1"/>
</dbReference>
<name>A0A927MJW1_9BACL</name>
<dbReference type="Pfam" id="PF00561">
    <property type="entry name" value="Abhydrolase_1"/>
    <property type="match status" value="1"/>
</dbReference>
<dbReference type="SUPFAM" id="SSF53474">
    <property type="entry name" value="alpha/beta-Hydrolases"/>
    <property type="match status" value="1"/>
</dbReference>
<dbReference type="EMBL" id="JADBEL010000005">
    <property type="protein sequence ID" value="MBE1554307.1"/>
    <property type="molecule type" value="Genomic_DNA"/>
</dbReference>
<evidence type="ECO:0000313" key="2">
    <source>
        <dbReference type="EMBL" id="MBE1554307.1"/>
    </source>
</evidence>
<proteinExistence type="predicted"/>
<organism evidence="2 3">
    <name type="scientific">Sporosarcina limicola</name>
    <dbReference type="NCBI Taxonomy" id="34101"/>
    <lineage>
        <taxon>Bacteria</taxon>
        <taxon>Bacillati</taxon>
        <taxon>Bacillota</taxon>
        <taxon>Bacilli</taxon>
        <taxon>Bacillales</taxon>
        <taxon>Caryophanaceae</taxon>
        <taxon>Sporosarcina</taxon>
    </lineage>
</organism>
<dbReference type="InterPro" id="IPR050266">
    <property type="entry name" value="AB_hydrolase_sf"/>
</dbReference>
<feature type="domain" description="AB hydrolase-1" evidence="1">
    <location>
        <begin position="24"/>
        <end position="119"/>
    </location>
</feature>
<dbReference type="Proteomes" id="UP000658225">
    <property type="component" value="Unassembled WGS sequence"/>
</dbReference>
<sequence>MVKEFVLDINKKLAFQETQGSKGTIIAVHGLTGNHKTFYHYQKLLGNDYNFISFDLRGRGNSSPADENTSIFKHAEDLKTFINQKEIEKPILMGYSMGAYICALVASELEVSGLILLDGAGTTEERQRELIIPSLSRLRKAYCSAEDYVTQTRGIYSSLNVKWDEAVEEITHYEVRETPDGWKHKSEASAMEKDFNSFYDFQPEPIFKKIICPILLVIAYGSLGKRDPLFTKETYIETIVSAKDIKTIEIPANHYTLMFEKQEKVEESMLESLKKMRKVKA</sequence>
<reference evidence="2" key="1">
    <citation type="submission" date="2020-10" db="EMBL/GenBank/DDBJ databases">
        <title>Genomic Encyclopedia of Type Strains, Phase IV (KMG-IV): sequencing the most valuable type-strain genomes for metagenomic binning, comparative biology and taxonomic classification.</title>
        <authorList>
            <person name="Goeker M."/>
        </authorList>
    </citation>
    <scope>NUCLEOTIDE SEQUENCE</scope>
    <source>
        <strain evidence="2">DSM 13886</strain>
    </source>
</reference>
<gene>
    <name evidence="2" type="ORF">H4683_001382</name>
</gene>
<evidence type="ECO:0000259" key="1">
    <source>
        <dbReference type="Pfam" id="PF00561"/>
    </source>
</evidence>
<dbReference type="RefSeq" id="WP_192598092.1">
    <property type="nucleotide sequence ID" value="NZ_JADBEL010000005.1"/>
</dbReference>
<dbReference type="InterPro" id="IPR029058">
    <property type="entry name" value="AB_hydrolase_fold"/>
</dbReference>
<evidence type="ECO:0000313" key="3">
    <source>
        <dbReference type="Proteomes" id="UP000658225"/>
    </source>
</evidence>
<dbReference type="GO" id="GO:0016020">
    <property type="term" value="C:membrane"/>
    <property type="evidence" value="ECO:0007669"/>
    <property type="project" value="TreeGrafter"/>
</dbReference>
<protein>
    <submittedName>
        <fullName evidence="2">Pimeloyl-ACP methyl ester carboxylesterase</fullName>
    </submittedName>
</protein>